<evidence type="ECO:0000313" key="2">
    <source>
        <dbReference type="EMBL" id="OII75311.1"/>
    </source>
</evidence>
<sequence>MEFSRFVLFCYILGIKQALGVNDLSSFIDSSSTIDNSIFNEYEQSKNEYQKSVLSSEVNNNLGRGFPSSTRDNSNESELKDGFVEFSSISSSYHPNSEFSENLRLFSNLLISPIMDKSTAILGELSFKYSLDGIRSELINAENYYSPTKLFNKLFGPRGEKNNTRLLRYGFLHALINEINNHFLKEIDFKYKLHRELLTDTLKYEECIGLFNDANKQNKALLTMINKRIFEIICDQVANNNSFIKMQSWDNHISKIINHIQKSIHSISENFNVKPKAMKINDFPEVPEIKVSGTDIKLRYLNIVKSIDAIKKKEHVLFNSLIFTKKMAVRISTQYLQNGNELVQRCIEIIKFENPALMREKYQREKLEQICKISMGS</sequence>
<reference evidence="2 3" key="1">
    <citation type="submission" date="2016-10" db="EMBL/GenBank/DDBJ databases">
        <title>Reductive evolution of mitochondrial metabolism and differential evolution of invasion-related proteins in Cryptosporidium.</title>
        <authorList>
            <person name="Liu S."/>
            <person name="Roellig D.M."/>
            <person name="Guo Y."/>
            <person name="Li N."/>
            <person name="Frace M.A."/>
            <person name="Tang K."/>
            <person name="Zhang L."/>
            <person name="Feng Y."/>
            <person name="Xiao L."/>
        </authorList>
    </citation>
    <scope>NUCLEOTIDE SEQUENCE [LARGE SCALE GENOMIC DNA]</scope>
    <source>
        <strain evidence="2">39726</strain>
    </source>
</reference>
<dbReference type="VEuPathDB" id="CryptoDB:cubi_01832"/>
<dbReference type="OrthoDB" id="343486at2759"/>
<keyword evidence="1" id="KW-0732">Signal</keyword>
<evidence type="ECO:0000256" key="1">
    <source>
        <dbReference type="SAM" id="SignalP"/>
    </source>
</evidence>
<evidence type="ECO:0000313" key="3">
    <source>
        <dbReference type="Proteomes" id="UP000186176"/>
    </source>
</evidence>
<gene>
    <name evidence="2" type="ORF">cubi_01832</name>
</gene>
<keyword evidence="3" id="KW-1185">Reference proteome</keyword>
<proteinExistence type="predicted"/>
<dbReference type="AlphaFoldDB" id="A0A1J4MMN9"/>
<name>A0A1J4MMN9_9CRYT</name>
<organism evidence="2 3">
    <name type="scientific">Cryptosporidium ubiquitum</name>
    <dbReference type="NCBI Taxonomy" id="857276"/>
    <lineage>
        <taxon>Eukaryota</taxon>
        <taxon>Sar</taxon>
        <taxon>Alveolata</taxon>
        <taxon>Apicomplexa</taxon>
        <taxon>Conoidasida</taxon>
        <taxon>Coccidia</taxon>
        <taxon>Eucoccidiorida</taxon>
        <taxon>Eimeriorina</taxon>
        <taxon>Cryptosporidiidae</taxon>
        <taxon>Cryptosporidium</taxon>
    </lineage>
</organism>
<accession>A0A1J4MMN9</accession>
<dbReference type="GeneID" id="39978623"/>
<protein>
    <submittedName>
        <fullName evidence="2">Uncharacterized protein</fullName>
    </submittedName>
</protein>
<feature type="chain" id="PRO_5013289369" evidence="1">
    <location>
        <begin position="21"/>
        <end position="377"/>
    </location>
</feature>
<comment type="caution">
    <text evidence="2">The sequence shown here is derived from an EMBL/GenBank/DDBJ whole genome shotgun (WGS) entry which is preliminary data.</text>
</comment>
<dbReference type="EMBL" id="LRBP01000001">
    <property type="protein sequence ID" value="OII75311.1"/>
    <property type="molecule type" value="Genomic_DNA"/>
</dbReference>
<dbReference type="RefSeq" id="XP_028876318.1">
    <property type="nucleotide sequence ID" value="XM_029018844.1"/>
</dbReference>
<feature type="signal peptide" evidence="1">
    <location>
        <begin position="1"/>
        <end position="20"/>
    </location>
</feature>
<dbReference type="Proteomes" id="UP000186176">
    <property type="component" value="Unassembled WGS sequence"/>
</dbReference>